<protein>
    <submittedName>
        <fullName evidence="2">Cxxc_20_cxxc family protein</fullName>
    </submittedName>
</protein>
<sequence>MTCETCNAKFSYFKVLKSFWLGYQDIKCDHCDSTYEHKLSNRVLGGLLVMISIFVSFIIFSDKPKLVPIIGFILMSIVLSLLLPFIMKFRRLE</sequence>
<keyword evidence="1" id="KW-0812">Transmembrane</keyword>
<dbReference type="InterPro" id="IPR026369">
    <property type="entry name" value="CxxC_20_CxxC"/>
</dbReference>
<comment type="caution">
    <text evidence="2">The sequence shown here is derived from an EMBL/GenBank/DDBJ whole genome shotgun (WGS) entry which is preliminary data.</text>
</comment>
<keyword evidence="3" id="KW-1185">Reference proteome</keyword>
<feature type="transmembrane region" description="Helical" evidence="1">
    <location>
        <begin position="43"/>
        <end position="60"/>
    </location>
</feature>
<dbReference type="NCBIfam" id="TIGR04104">
    <property type="entry name" value="cxxc_20_cxxc"/>
    <property type="match status" value="1"/>
</dbReference>
<dbReference type="Proteomes" id="UP000012317">
    <property type="component" value="Unassembled WGS sequence"/>
</dbReference>
<dbReference type="eggNOG" id="ENOG502ZYH3">
    <property type="taxonomic scope" value="Bacteria"/>
</dbReference>
<dbReference type="EMBL" id="APLF01000004">
    <property type="protein sequence ID" value="EMY81902.1"/>
    <property type="molecule type" value="Genomic_DNA"/>
</dbReference>
<evidence type="ECO:0000313" key="3">
    <source>
        <dbReference type="Proteomes" id="UP000012317"/>
    </source>
</evidence>
<dbReference type="AlphaFoldDB" id="N1WXI0"/>
<gene>
    <name evidence="2" type="ORF">pgond44_05145</name>
</gene>
<proteinExistence type="predicted"/>
<keyword evidence="1" id="KW-0472">Membrane</keyword>
<reference evidence="2 3" key="1">
    <citation type="journal article" date="2014" name="Genome Biol. Evol.">
        <title>Extensive gene acquisition in the extremely psychrophilic bacterial species Psychroflexus torquis and the link to sea-ice ecosystem specialism.</title>
        <authorList>
            <person name="Feng S."/>
            <person name="Powell S.M."/>
            <person name="Wilson R."/>
            <person name="Bowman J.P."/>
        </authorList>
    </citation>
    <scope>NUCLEOTIDE SEQUENCE [LARGE SCALE GENOMIC DNA]</scope>
    <source>
        <strain evidence="2 3">ACAM 44</strain>
    </source>
</reference>
<dbReference type="RefSeq" id="WP_003437505.1">
    <property type="nucleotide sequence ID" value="NZ_APLF01000004.1"/>
</dbReference>
<evidence type="ECO:0000256" key="1">
    <source>
        <dbReference type="SAM" id="Phobius"/>
    </source>
</evidence>
<keyword evidence="1" id="KW-1133">Transmembrane helix</keyword>
<organism evidence="2 3">
    <name type="scientific">Psychroflexus gondwanensis ACAM 44</name>
    <dbReference type="NCBI Taxonomy" id="1189619"/>
    <lineage>
        <taxon>Bacteria</taxon>
        <taxon>Pseudomonadati</taxon>
        <taxon>Bacteroidota</taxon>
        <taxon>Flavobacteriia</taxon>
        <taxon>Flavobacteriales</taxon>
        <taxon>Flavobacteriaceae</taxon>
        <taxon>Psychroflexus</taxon>
    </lineage>
</organism>
<feature type="transmembrane region" description="Helical" evidence="1">
    <location>
        <begin position="66"/>
        <end position="87"/>
    </location>
</feature>
<name>N1WXI0_9FLAO</name>
<accession>N1WXI0</accession>
<evidence type="ECO:0000313" key="2">
    <source>
        <dbReference type="EMBL" id="EMY81902.1"/>
    </source>
</evidence>